<protein>
    <submittedName>
        <fullName evidence="5">Transcriptional regulator, LuxR family domain protein</fullName>
    </submittedName>
</protein>
<dbReference type="GO" id="GO:0003677">
    <property type="term" value="F:DNA binding"/>
    <property type="evidence" value="ECO:0007669"/>
    <property type="project" value="UniProtKB-KW"/>
</dbReference>
<dbReference type="SMART" id="SM00421">
    <property type="entry name" value="HTH_LUXR"/>
    <property type="match status" value="1"/>
</dbReference>
<dbReference type="InterPro" id="IPR036388">
    <property type="entry name" value="WH-like_DNA-bd_sf"/>
</dbReference>
<keyword evidence="2" id="KW-0238">DNA-binding</keyword>
<name>K1TFQ8_9ZZZZ</name>
<comment type="caution">
    <text evidence="5">The sequence shown here is derived from an EMBL/GenBank/DDBJ whole genome shotgun (WGS) entry which is preliminary data.</text>
</comment>
<dbReference type="InterPro" id="IPR000792">
    <property type="entry name" value="Tscrpt_reg_LuxR_C"/>
</dbReference>
<organism evidence="5">
    <name type="scientific">human gut metagenome</name>
    <dbReference type="NCBI Taxonomy" id="408170"/>
    <lineage>
        <taxon>unclassified sequences</taxon>
        <taxon>metagenomes</taxon>
        <taxon>organismal metagenomes</taxon>
    </lineage>
</organism>
<evidence type="ECO:0000259" key="4">
    <source>
        <dbReference type="PROSITE" id="PS50043"/>
    </source>
</evidence>
<feature type="domain" description="HTH luxR-type" evidence="4">
    <location>
        <begin position="54"/>
        <end position="119"/>
    </location>
</feature>
<keyword evidence="3" id="KW-0804">Transcription</keyword>
<dbReference type="Gene3D" id="1.10.10.10">
    <property type="entry name" value="Winged helix-like DNA-binding domain superfamily/Winged helix DNA-binding domain"/>
    <property type="match status" value="1"/>
</dbReference>
<dbReference type="InterPro" id="IPR016032">
    <property type="entry name" value="Sig_transdc_resp-reg_C-effctor"/>
</dbReference>
<dbReference type="EMBL" id="AJWZ01004503">
    <property type="protein sequence ID" value="EKC65255.1"/>
    <property type="molecule type" value="Genomic_DNA"/>
</dbReference>
<dbReference type="Pfam" id="PF00196">
    <property type="entry name" value="GerE"/>
    <property type="match status" value="1"/>
</dbReference>
<dbReference type="PANTHER" id="PTHR44688:SF16">
    <property type="entry name" value="DNA-BINDING TRANSCRIPTIONAL ACTIVATOR DEVR_DOSR"/>
    <property type="match status" value="1"/>
</dbReference>
<evidence type="ECO:0000313" key="5">
    <source>
        <dbReference type="EMBL" id="EKC65255.1"/>
    </source>
</evidence>
<evidence type="ECO:0000256" key="2">
    <source>
        <dbReference type="ARBA" id="ARBA00023125"/>
    </source>
</evidence>
<reference evidence="5" key="1">
    <citation type="journal article" date="2013" name="Environ. Microbiol.">
        <title>Microbiota from the distal guts of lean and obese adolescents exhibit partial functional redundancy besides clear differences in community structure.</title>
        <authorList>
            <person name="Ferrer M."/>
            <person name="Ruiz A."/>
            <person name="Lanza F."/>
            <person name="Haange S.B."/>
            <person name="Oberbach A."/>
            <person name="Till H."/>
            <person name="Bargiela R."/>
            <person name="Campoy C."/>
            <person name="Segura M.T."/>
            <person name="Richter M."/>
            <person name="von Bergen M."/>
            <person name="Seifert J."/>
            <person name="Suarez A."/>
        </authorList>
    </citation>
    <scope>NUCLEOTIDE SEQUENCE</scope>
</reference>
<gene>
    <name evidence="5" type="ORF">OBE_06536</name>
</gene>
<dbReference type="SUPFAM" id="SSF46894">
    <property type="entry name" value="C-terminal effector domain of the bipartite response regulators"/>
    <property type="match status" value="1"/>
</dbReference>
<proteinExistence type="predicted"/>
<keyword evidence="1" id="KW-0805">Transcription regulation</keyword>
<dbReference type="CDD" id="cd06170">
    <property type="entry name" value="LuxR_C_like"/>
    <property type="match status" value="1"/>
</dbReference>
<dbReference type="PROSITE" id="PS00622">
    <property type="entry name" value="HTH_LUXR_1"/>
    <property type="match status" value="1"/>
</dbReference>
<evidence type="ECO:0000256" key="1">
    <source>
        <dbReference type="ARBA" id="ARBA00023015"/>
    </source>
</evidence>
<dbReference type="PROSITE" id="PS50043">
    <property type="entry name" value="HTH_LUXR_2"/>
    <property type="match status" value="1"/>
</dbReference>
<evidence type="ECO:0000256" key="3">
    <source>
        <dbReference type="ARBA" id="ARBA00023163"/>
    </source>
</evidence>
<dbReference type="PANTHER" id="PTHR44688">
    <property type="entry name" value="DNA-BINDING TRANSCRIPTIONAL ACTIVATOR DEVR_DOSR"/>
    <property type="match status" value="1"/>
</dbReference>
<feature type="non-terminal residue" evidence="5">
    <location>
        <position position="1"/>
    </location>
</feature>
<accession>K1TFQ8</accession>
<sequence length="126" mass="13976">VRKRVILLTSGQPQPEFAGFRCLDILRPEGDLIRDIMRMHHGAHHGDHTEGIPPQPQTAQLSAREAEVLALVAQGCLNKEIAQRLHIGLTTVISHRRNLTEKLGIRSVSGLTIYAVTMGYVDPEQI</sequence>
<dbReference type="AlphaFoldDB" id="K1TFQ8"/>
<dbReference type="PRINTS" id="PR00038">
    <property type="entry name" value="HTHLUXR"/>
</dbReference>
<dbReference type="GO" id="GO:0006355">
    <property type="term" value="P:regulation of DNA-templated transcription"/>
    <property type="evidence" value="ECO:0007669"/>
    <property type="project" value="InterPro"/>
</dbReference>